<organism evidence="8 9">
    <name type="scientific">Olpidium bornovanus</name>
    <dbReference type="NCBI Taxonomy" id="278681"/>
    <lineage>
        <taxon>Eukaryota</taxon>
        <taxon>Fungi</taxon>
        <taxon>Fungi incertae sedis</taxon>
        <taxon>Olpidiomycota</taxon>
        <taxon>Olpidiomycotina</taxon>
        <taxon>Olpidiomycetes</taxon>
        <taxon>Olpidiales</taxon>
        <taxon>Olpidiaceae</taxon>
        <taxon>Olpidium</taxon>
    </lineage>
</organism>
<accession>A0A8H7ZRI8</accession>
<feature type="compositionally biased region" description="Basic and acidic residues" evidence="6">
    <location>
        <begin position="64"/>
        <end position="73"/>
    </location>
</feature>
<dbReference type="PROSITE" id="PS50011">
    <property type="entry name" value="PROTEIN_KINASE_DOM"/>
    <property type="match status" value="1"/>
</dbReference>
<evidence type="ECO:0000259" key="7">
    <source>
        <dbReference type="PROSITE" id="PS50011"/>
    </source>
</evidence>
<evidence type="ECO:0000256" key="6">
    <source>
        <dbReference type="SAM" id="MobiDB-lite"/>
    </source>
</evidence>
<dbReference type="GO" id="GO:0110031">
    <property type="term" value="P:negative regulation of G2/MI transition of meiotic cell cycle"/>
    <property type="evidence" value="ECO:0007669"/>
    <property type="project" value="TreeGrafter"/>
</dbReference>
<dbReference type="InterPro" id="IPR011009">
    <property type="entry name" value="Kinase-like_dom_sf"/>
</dbReference>
<reference evidence="8 9" key="1">
    <citation type="journal article" name="Sci. Rep.">
        <title>Genome-scale phylogenetic analyses confirm Olpidium as the closest living zoosporic fungus to the non-flagellated, terrestrial fungi.</title>
        <authorList>
            <person name="Chang Y."/>
            <person name="Rochon D."/>
            <person name="Sekimoto S."/>
            <person name="Wang Y."/>
            <person name="Chovatia M."/>
            <person name="Sandor L."/>
            <person name="Salamov A."/>
            <person name="Grigoriev I.V."/>
            <person name="Stajich J.E."/>
            <person name="Spatafora J.W."/>
        </authorList>
    </citation>
    <scope>NUCLEOTIDE SEQUENCE [LARGE SCALE GENOMIC DNA]</scope>
    <source>
        <strain evidence="8">S191</strain>
    </source>
</reference>
<dbReference type="PROSITE" id="PS00107">
    <property type="entry name" value="PROTEIN_KINASE_ATP"/>
    <property type="match status" value="1"/>
</dbReference>
<evidence type="ECO:0000256" key="5">
    <source>
        <dbReference type="PROSITE-ProRule" id="PRU10141"/>
    </source>
</evidence>
<sequence length="502" mass="53785">MRVQSTLSAPPPTSRGFVDIDSAALRQFQRDPLSSYAGAPRDRDSPAAGAGDRGPSTSLLYHPRGLERPPEVRDKYGFKTNSIFYDGGDACEADQSCACVGGSDRRTTHPRGRQVEAVLQNQTPVLKSKNSTFDYSSPVPPPRSLFRGRSGNDLDGGIAAHPGSGAARNSSRVSRNSIFNTPPSSAPSLRPPPSIVLNKKSPTPPEADAPPGTAQREGGGGNQWPPSAEPRNAEPPRTQACGCVDAFIGDRLVVRPVETKSPLVDGAVDGEQQGPSATAGARPVLSLSSPQLTTSATPAVFDSCPSSRPLLTPTSELTLLFLPTRKNFLGEGRNAEVFRATYRTADNQTLRICAVKRVHANPHAQSLALAEAFVLNRLSAFQQHQNIIRLIGVKDEAEEAGDKNSHPYKDPQSSGATRPPSDVVASAAVMVKGTRSSDGLGSMRIENPCPRLLLVLEYCSGASMMDWLRCNHHLVGPRLWMKWARELADALTYIHGHGVVHH</sequence>
<evidence type="ECO:0000256" key="2">
    <source>
        <dbReference type="ARBA" id="ARBA00022741"/>
    </source>
</evidence>
<name>A0A8H7ZRI8_9FUNG</name>
<dbReference type="Proteomes" id="UP000673691">
    <property type="component" value="Unassembled WGS sequence"/>
</dbReference>
<protein>
    <recommendedName>
        <fullName evidence="7">Protein kinase domain-containing protein</fullName>
    </recommendedName>
</protein>
<evidence type="ECO:0000256" key="3">
    <source>
        <dbReference type="ARBA" id="ARBA00022777"/>
    </source>
</evidence>
<evidence type="ECO:0000256" key="4">
    <source>
        <dbReference type="ARBA" id="ARBA00022840"/>
    </source>
</evidence>
<feature type="compositionally biased region" description="Low complexity" evidence="6">
    <location>
        <begin position="163"/>
        <end position="188"/>
    </location>
</feature>
<feature type="domain" description="Protein kinase" evidence="7">
    <location>
        <begin position="323"/>
        <end position="502"/>
    </location>
</feature>
<evidence type="ECO:0000256" key="1">
    <source>
        <dbReference type="ARBA" id="ARBA00022679"/>
    </source>
</evidence>
<gene>
    <name evidence="8" type="ORF">BJ554DRAFT_1974</name>
</gene>
<keyword evidence="1" id="KW-0808">Transferase</keyword>
<feature type="region of interest" description="Disordered" evidence="6">
    <location>
        <begin position="399"/>
        <end position="421"/>
    </location>
</feature>
<dbReference type="GO" id="GO:0004713">
    <property type="term" value="F:protein tyrosine kinase activity"/>
    <property type="evidence" value="ECO:0007669"/>
    <property type="project" value="TreeGrafter"/>
</dbReference>
<keyword evidence="2 5" id="KW-0547">Nucleotide-binding</keyword>
<dbReference type="InterPro" id="IPR017441">
    <property type="entry name" value="Protein_kinase_ATP_BS"/>
</dbReference>
<dbReference type="OrthoDB" id="4062651at2759"/>
<dbReference type="Gene3D" id="1.10.510.10">
    <property type="entry name" value="Transferase(Phosphotransferase) domain 1"/>
    <property type="match status" value="1"/>
</dbReference>
<dbReference type="InterPro" id="IPR000719">
    <property type="entry name" value="Prot_kinase_dom"/>
</dbReference>
<evidence type="ECO:0000313" key="9">
    <source>
        <dbReference type="Proteomes" id="UP000673691"/>
    </source>
</evidence>
<dbReference type="SUPFAM" id="SSF56112">
    <property type="entry name" value="Protein kinase-like (PK-like)"/>
    <property type="match status" value="1"/>
</dbReference>
<feature type="binding site" evidence="5">
    <location>
        <position position="356"/>
    </location>
    <ligand>
        <name>ATP</name>
        <dbReference type="ChEBI" id="CHEBI:30616"/>
    </ligand>
</feature>
<comment type="caution">
    <text evidence="8">The sequence shown here is derived from an EMBL/GenBank/DDBJ whole genome shotgun (WGS) entry which is preliminary data.</text>
</comment>
<dbReference type="PANTHER" id="PTHR11042">
    <property type="entry name" value="EUKARYOTIC TRANSLATION INITIATION FACTOR 2-ALPHA KINASE EIF2-ALPHA KINASE -RELATED"/>
    <property type="match status" value="1"/>
</dbReference>
<dbReference type="EMBL" id="JAEFCI010009290">
    <property type="protein sequence ID" value="KAG5457905.1"/>
    <property type="molecule type" value="Genomic_DNA"/>
</dbReference>
<dbReference type="PANTHER" id="PTHR11042:SF190">
    <property type="entry name" value="MITOSIS INHIBITOR PROTEIN KINASE MIK1"/>
    <property type="match status" value="1"/>
</dbReference>
<evidence type="ECO:0000313" key="8">
    <source>
        <dbReference type="EMBL" id="KAG5457905.1"/>
    </source>
</evidence>
<feature type="compositionally biased region" description="Basic and acidic residues" evidence="6">
    <location>
        <begin position="399"/>
        <end position="409"/>
    </location>
</feature>
<proteinExistence type="predicted"/>
<keyword evidence="3" id="KW-0418">Kinase</keyword>
<feature type="region of interest" description="Disordered" evidence="6">
    <location>
        <begin position="29"/>
        <end position="73"/>
    </location>
</feature>
<dbReference type="InterPro" id="IPR050339">
    <property type="entry name" value="CC_SR_Kinase"/>
</dbReference>
<keyword evidence="4 5" id="KW-0067">ATP-binding</keyword>
<dbReference type="Gene3D" id="3.30.200.20">
    <property type="entry name" value="Phosphorylase Kinase, domain 1"/>
    <property type="match status" value="1"/>
</dbReference>
<feature type="region of interest" description="Disordered" evidence="6">
    <location>
        <begin position="128"/>
        <end position="237"/>
    </location>
</feature>
<dbReference type="GO" id="GO:0005524">
    <property type="term" value="F:ATP binding"/>
    <property type="evidence" value="ECO:0007669"/>
    <property type="project" value="UniProtKB-UniRule"/>
</dbReference>
<feature type="non-terminal residue" evidence="8">
    <location>
        <position position="502"/>
    </location>
</feature>
<keyword evidence="9" id="KW-1185">Reference proteome</keyword>
<dbReference type="GO" id="GO:0005737">
    <property type="term" value="C:cytoplasm"/>
    <property type="evidence" value="ECO:0007669"/>
    <property type="project" value="TreeGrafter"/>
</dbReference>
<dbReference type="GO" id="GO:0005634">
    <property type="term" value="C:nucleus"/>
    <property type="evidence" value="ECO:0007669"/>
    <property type="project" value="TreeGrafter"/>
</dbReference>
<dbReference type="AlphaFoldDB" id="A0A8H7ZRI8"/>